<evidence type="ECO:0000256" key="1">
    <source>
        <dbReference type="SAM" id="Phobius"/>
    </source>
</evidence>
<protein>
    <submittedName>
        <fullName evidence="2">Uncharacterized protein</fullName>
    </submittedName>
</protein>
<dbReference type="EMBL" id="GISG01020909">
    <property type="protein sequence ID" value="MBA4618465.1"/>
    <property type="molecule type" value="Transcribed_RNA"/>
</dbReference>
<feature type="transmembrane region" description="Helical" evidence="1">
    <location>
        <begin position="39"/>
        <end position="63"/>
    </location>
</feature>
<accession>A0A7C9CLN8</accession>
<proteinExistence type="predicted"/>
<evidence type="ECO:0000313" key="2">
    <source>
        <dbReference type="EMBL" id="MBA4618465.1"/>
    </source>
</evidence>
<keyword evidence="1" id="KW-1133">Transmembrane helix</keyword>
<sequence>MSNNLYSLEPHQLDLRTQMRVGLIAIIILTQRLGRSIDWWLVGTMTLALTIITVQVALVLTVATVEEVALCSILHHSCSRCLVATTASFLLRGDPFSPVTHPQSVLGLSTL</sequence>
<keyword evidence="1" id="KW-0472">Membrane</keyword>
<reference evidence="2" key="2">
    <citation type="submission" date="2020-07" db="EMBL/GenBank/DDBJ databases">
        <authorList>
            <person name="Vera ALvarez R."/>
            <person name="Arias-Moreno D.M."/>
            <person name="Jimenez-Jacinto V."/>
            <person name="Jimenez-Bremont J.F."/>
            <person name="Swaminathan K."/>
            <person name="Moose S.P."/>
            <person name="Guerrero-Gonzalez M.L."/>
            <person name="Marino-Ramirez L."/>
            <person name="Landsman D."/>
            <person name="Rodriguez-Kessler M."/>
            <person name="Delgado-Sanchez P."/>
        </authorList>
    </citation>
    <scope>NUCLEOTIDE SEQUENCE</scope>
    <source>
        <tissue evidence="2">Cladode</tissue>
    </source>
</reference>
<keyword evidence="1" id="KW-0812">Transmembrane</keyword>
<name>A0A7C9CLN8_OPUST</name>
<organism evidence="2">
    <name type="scientific">Opuntia streptacantha</name>
    <name type="common">Prickly pear cactus</name>
    <name type="synonym">Opuntia cardona</name>
    <dbReference type="NCBI Taxonomy" id="393608"/>
    <lineage>
        <taxon>Eukaryota</taxon>
        <taxon>Viridiplantae</taxon>
        <taxon>Streptophyta</taxon>
        <taxon>Embryophyta</taxon>
        <taxon>Tracheophyta</taxon>
        <taxon>Spermatophyta</taxon>
        <taxon>Magnoliopsida</taxon>
        <taxon>eudicotyledons</taxon>
        <taxon>Gunneridae</taxon>
        <taxon>Pentapetalae</taxon>
        <taxon>Caryophyllales</taxon>
        <taxon>Cactineae</taxon>
        <taxon>Cactaceae</taxon>
        <taxon>Opuntioideae</taxon>
        <taxon>Opuntia</taxon>
    </lineage>
</organism>
<dbReference type="AlphaFoldDB" id="A0A7C9CLN8"/>
<reference evidence="2" key="1">
    <citation type="journal article" date="2013" name="J. Plant Res.">
        <title>Effect of fungi and light on seed germination of three Opuntia species from semiarid lands of central Mexico.</title>
        <authorList>
            <person name="Delgado-Sanchez P."/>
            <person name="Jimenez-Bremont J.F."/>
            <person name="Guerrero-Gonzalez Mde L."/>
            <person name="Flores J."/>
        </authorList>
    </citation>
    <scope>NUCLEOTIDE SEQUENCE</scope>
    <source>
        <tissue evidence="2">Cladode</tissue>
    </source>
</reference>